<organism evidence="2">
    <name type="scientific">Pseudogemmatithrix spongiicola</name>
    <dbReference type="NCBI Taxonomy" id="3062599"/>
    <lineage>
        <taxon>Bacteria</taxon>
        <taxon>Pseudomonadati</taxon>
        <taxon>Gemmatimonadota</taxon>
        <taxon>Gemmatimonadia</taxon>
        <taxon>Gemmatimonadales</taxon>
        <taxon>Gemmatimonadaceae</taxon>
        <taxon>Pseudogemmatithrix</taxon>
    </lineage>
</organism>
<evidence type="ECO:0000313" key="3">
    <source>
        <dbReference type="EMBL" id="WKW14498.1"/>
    </source>
</evidence>
<evidence type="ECO:0000259" key="1">
    <source>
        <dbReference type="SMART" id="SM00989"/>
    </source>
</evidence>
<dbReference type="SMART" id="SM00989">
    <property type="entry name" value="V4R"/>
    <property type="match status" value="1"/>
</dbReference>
<name>A0AA49JTE4_9BACT</name>
<dbReference type="RefSeq" id="WP_367887286.1">
    <property type="nucleotide sequence ID" value="NZ_CP130612.1"/>
</dbReference>
<dbReference type="InterPro" id="IPR004096">
    <property type="entry name" value="V4R"/>
</dbReference>
<gene>
    <name evidence="2" type="primary">bchJ</name>
    <name evidence="2" type="ORF">Strain138_000843</name>
    <name evidence="3" type="ORF">Strain318_000843</name>
</gene>
<dbReference type="AlphaFoldDB" id="A0AA49JTE4"/>
<evidence type="ECO:0000313" key="4">
    <source>
        <dbReference type="Proteomes" id="UP001229955"/>
    </source>
</evidence>
<dbReference type="InterPro" id="IPR024096">
    <property type="entry name" value="NO_sig/Golgi_transp_ligand-bd"/>
</dbReference>
<dbReference type="NCBIfam" id="TIGR02019">
    <property type="entry name" value="BchJ"/>
    <property type="match status" value="1"/>
</dbReference>
<dbReference type="GO" id="GO:0015979">
    <property type="term" value="P:photosynthesis"/>
    <property type="evidence" value="ECO:0007669"/>
    <property type="project" value="InterPro"/>
</dbReference>
<dbReference type="Gene3D" id="3.30.1380.20">
    <property type="entry name" value="Trafficking protein particle complex subunit 3"/>
    <property type="match status" value="1"/>
</dbReference>
<reference evidence="2" key="1">
    <citation type="submission" date="2023-07" db="EMBL/GenBank/DDBJ databases">
        <authorList>
            <person name="Haufschild T."/>
            <person name="Kallscheuer N."/>
            <person name="Hammer J."/>
            <person name="Kohn T."/>
            <person name="Kabuu M."/>
            <person name="Jogler M."/>
            <person name="Wohfarth N."/>
            <person name="Heuer A."/>
            <person name="Rohde M."/>
            <person name="van Teeseling M.C.F."/>
            <person name="Jogler C."/>
        </authorList>
    </citation>
    <scope>NUCLEOTIDE SEQUENCE</scope>
    <source>
        <strain evidence="2">Strain 138</strain>
        <strain evidence="3">Strain 318</strain>
    </source>
</reference>
<proteinExistence type="predicted"/>
<dbReference type="GO" id="GO:0030494">
    <property type="term" value="P:bacteriochlorophyll biosynthetic process"/>
    <property type="evidence" value="ECO:0007669"/>
    <property type="project" value="InterPro"/>
</dbReference>
<protein>
    <submittedName>
        <fullName evidence="2">Bacteriochlorophyll 4-vinyl reductase</fullName>
    </submittedName>
</protein>
<dbReference type="SUPFAM" id="SSF111126">
    <property type="entry name" value="Ligand-binding domain in the NO signalling and Golgi transport"/>
    <property type="match status" value="1"/>
</dbReference>
<dbReference type="Proteomes" id="UP001229955">
    <property type="component" value="Chromosome"/>
</dbReference>
<dbReference type="EMBL" id="CP130613">
    <property type="protein sequence ID" value="WKW14498.1"/>
    <property type="molecule type" value="Genomic_DNA"/>
</dbReference>
<dbReference type="PANTHER" id="PTHR35090:SF1">
    <property type="entry name" value="SLR0144 PROTEIN"/>
    <property type="match status" value="1"/>
</dbReference>
<feature type="domain" description="4-vinyl reductase 4VR" evidence="1">
    <location>
        <begin position="132"/>
        <end position="193"/>
    </location>
</feature>
<dbReference type="KEGG" id="pspc:Strain318_000843"/>
<keyword evidence="4" id="KW-1185">Reference proteome</keyword>
<accession>A0AA49JZ47</accession>
<accession>A0AA49JTE4</accession>
<dbReference type="InterPro" id="IPR010249">
    <property type="entry name" value="BchJ"/>
</dbReference>
<dbReference type="PANTHER" id="PTHR35090">
    <property type="entry name" value="DNA-DIRECTED RNA POLYMERASE SUBUNIT I"/>
    <property type="match status" value="1"/>
</dbReference>
<sequence>MTSGRIGPNVLIQTAHALSDRLGRDATARLLWQSTAHDLEHLPQDMVEESKATALVRAVHDAYGVVFARSVMQESGRRTGDYLLAHRIPKPAQWLLPLLPSGMALRVLLTAIGKHTWTFAGSANVHLTPGDPAEITLQNCPLCAGQHASEPICDFYAGTFGRLAQALLGPKGWAEEVSCEARGDSACRFLMGSGR</sequence>
<dbReference type="EMBL" id="CP130612">
    <property type="protein sequence ID" value="WKW11588.1"/>
    <property type="molecule type" value="Genomic_DNA"/>
</dbReference>
<evidence type="ECO:0000313" key="2">
    <source>
        <dbReference type="EMBL" id="WKW11588.1"/>
    </source>
</evidence>
<dbReference type="Pfam" id="PF02830">
    <property type="entry name" value="V4R"/>
    <property type="match status" value="1"/>
</dbReference>